<dbReference type="SUPFAM" id="SSF158544">
    <property type="entry name" value="GspK insert domain-like"/>
    <property type="match status" value="2"/>
</dbReference>
<dbReference type="GO" id="GO:0005886">
    <property type="term" value="C:plasma membrane"/>
    <property type="evidence" value="ECO:0007669"/>
    <property type="project" value="UniProtKB-SubCell"/>
</dbReference>
<organism evidence="13 14">
    <name type="scientific">Parendozoicomonas haliclonae</name>
    <dbReference type="NCBI Taxonomy" id="1960125"/>
    <lineage>
        <taxon>Bacteria</taxon>
        <taxon>Pseudomonadati</taxon>
        <taxon>Pseudomonadota</taxon>
        <taxon>Gammaproteobacteria</taxon>
        <taxon>Oceanospirillales</taxon>
        <taxon>Endozoicomonadaceae</taxon>
        <taxon>Parendozoicomonas</taxon>
    </lineage>
</organism>
<evidence type="ECO:0000256" key="4">
    <source>
        <dbReference type="ARBA" id="ARBA00022475"/>
    </source>
</evidence>
<dbReference type="RefSeq" id="WP_087107715.1">
    <property type="nucleotide sequence ID" value="NZ_CBCSCN010000001.1"/>
</dbReference>
<evidence type="ECO:0000313" key="13">
    <source>
        <dbReference type="EMBL" id="SMA39988.1"/>
    </source>
</evidence>
<evidence type="ECO:0000313" key="14">
    <source>
        <dbReference type="Proteomes" id="UP000196573"/>
    </source>
</evidence>
<gene>
    <name evidence="13" type="primary">gspK_2</name>
    <name evidence="13" type="ORF">EHSB41UT_01119</name>
</gene>
<evidence type="ECO:0000256" key="3">
    <source>
        <dbReference type="ARBA" id="ARBA00022448"/>
    </source>
</evidence>
<evidence type="ECO:0000256" key="10">
    <source>
        <dbReference type="PIRNR" id="PIRNR002786"/>
    </source>
</evidence>
<dbReference type="PANTHER" id="PTHR38831">
    <property type="entry name" value="TYPE II SECRETION SYSTEM PROTEIN K"/>
    <property type="match status" value="1"/>
</dbReference>
<protein>
    <recommendedName>
        <fullName evidence="10">Type II secretion system protein K</fullName>
    </recommendedName>
</protein>
<dbReference type="PIRSF" id="PIRSF002786">
    <property type="entry name" value="XcpX"/>
    <property type="match status" value="1"/>
</dbReference>
<dbReference type="InterPro" id="IPR038072">
    <property type="entry name" value="GspK_central_sf"/>
</dbReference>
<evidence type="ECO:0000256" key="1">
    <source>
        <dbReference type="ARBA" id="ARBA00004533"/>
    </source>
</evidence>
<feature type="domain" description="T2SS protein K second SAM-like" evidence="11">
    <location>
        <begin position="216"/>
        <end position="264"/>
    </location>
</feature>
<dbReference type="SUPFAM" id="SSF54523">
    <property type="entry name" value="Pili subunits"/>
    <property type="match status" value="1"/>
</dbReference>
<keyword evidence="6" id="KW-0812">Transmembrane</keyword>
<comment type="subcellular location">
    <subcellularLocation>
        <location evidence="1 10">Cell inner membrane</location>
    </subcellularLocation>
</comment>
<dbReference type="Pfam" id="PF03934">
    <property type="entry name" value="T2SSK"/>
    <property type="match status" value="1"/>
</dbReference>
<dbReference type="Proteomes" id="UP000196573">
    <property type="component" value="Unassembled WGS sequence"/>
</dbReference>
<keyword evidence="3 10" id="KW-0813">Transport</keyword>
<evidence type="ECO:0000259" key="12">
    <source>
        <dbReference type="Pfam" id="PF21687"/>
    </source>
</evidence>
<evidence type="ECO:0000256" key="2">
    <source>
        <dbReference type="ARBA" id="ARBA00007246"/>
    </source>
</evidence>
<evidence type="ECO:0000256" key="6">
    <source>
        <dbReference type="ARBA" id="ARBA00022692"/>
    </source>
</evidence>
<dbReference type="InterPro" id="IPR045584">
    <property type="entry name" value="Pilin-like"/>
</dbReference>
<dbReference type="Gene3D" id="3.30.1300.30">
    <property type="entry name" value="GSPII I/J protein-like"/>
    <property type="match status" value="1"/>
</dbReference>
<proteinExistence type="inferred from homology"/>
<comment type="similarity">
    <text evidence="2 10">Belongs to the GSP K family.</text>
</comment>
<dbReference type="GO" id="GO:0009306">
    <property type="term" value="P:protein secretion"/>
    <property type="evidence" value="ECO:0007669"/>
    <property type="project" value="InterPro"/>
</dbReference>
<dbReference type="OrthoDB" id="9788973at2"/>
<keyword evidence="4 10" id="KW-1003">Cell membrane</keyword>
<keyword evidence="7" id="KW-0653">Protein transport</keyword>
<dbReference type="InterPro" id="IPR049031">
    <property type="entry name" value="T2SSK_SAM-like_1st"/>
</dbReference>
<evidence type="ECO:0000256" key="8">
    <source>
        <dbReference type="ARBA" id="ARBA00022989"/>
    </source>
</evidence>
<sequence length="323" mass="35993">MSTGLSAQRGVALLTVLLVVAMMALLVAELTFGFRHQIRTVSSGQNMDQARWYARSAEELAIQVLEQTFEDDDKVIHAGQAWARSGMIFPVEQGQIAGEITDARSCFNINALAVDDMTKEQATYPLEVFISLMEVLEVDTFRAQRIARASRDWVYSGQKDVQYGDSTYLARPMPYLAGRAPMRDISEWRAVDGVNAEIARTIMPYLCALPEDDLLLNVNTLTKEKPALLAAAFIGQLSLEQAEDILARRPSDGWETVSEFLLEARPSEEINGAVSLILTTESKYFQVKARVRYLDAEAGLVSLLQRKDKESLQVISRKYGAAF</sequence>
<reference evidence="13 14" key="1">
    <citation type="submission" date="2017-03" db="EMBL/GenBank/DDBJ databases">
        <authorList>
            <person name="Afonso C.L."/>
            <person name="Miller P.J."/>
            <person name="Scott M.A."/>
            <person name="Spackman E."/>
            <person name="Goraichik I."/>
            <person name="Dimitrov K.M."/>
            <person name="Suarez D.L."/>
            <person name="Swayne D.E."/>
        </authorList>
    </citation>
    <scope>NUCLEOTIDE SEQUENCE [LARGE SCALE GENOMIC DNA]</scope>
    <source>
        <strain evidence="13">SB41UT1</strain>
    </source>
</reference>
<dbReference type="NCBIfam" id="NF037980">
    <property type="entry name" value="T2SS_GspK"/>
    <property type="match status" value="1"/>
</dbReference>
<feature type="domain" description="T2SS protein K first SAM-like" evidence="12">
    <location>
        <begin position="105"/>
        <end position="211"/>
    </location>
</feature>
<evidence type="ECO:0000259" key="11">
    <source>
        <dbReference type="Pfam" id="PF03934"/>
    </source>
</evidence>
<evidence type="ECO:0000256" key="9">
    <source>
        <dbReference type="ARBA" id="ARBA00023136"/>
    </source>
</evidence>
<evidence type="ECO:0000256" key="7">
    <source>
        <dbReference type="ARBA" id="ARBA00022927"/>
    </source>
</evidence>
<dbReference type="Gene3D" id="1.10.40.60">
    <property type="entry name" value="EpsJ-like"/>
    <property type="match status" value="2"/>
</dbReference>
<dbReference type="Pfam" id="PF21687">
    <property type="entry name" value="T2SSK_1st"/>
    <property type="match status" value="1"/>
</dbReference>
<evidence type="ECO:0000256" key="5">
    <source>
        <dbReference type="ARBA" id="ARBA00022519"/>
    </source>
</evidence>
<dbReference type="InterPro" id="IPR005628">
    <property type="entry name" value="GspK"/>
</dbReference>
<dbReference type="EMBL" id="FWPT01000002">
    <property type="protein sequence ID" value="SMA39988.1"/>
    <property type="molecule type" value="Genomic_DNA"/>
</dbReference>
<name>A0A1X7AH89_9GAMM</name>
<dbReference type="InterPro" id="IPR049179">
    <property type="entry name" value="T2SSK_SAM-like_2nd"/>
</dbReference>
<keyword evidence="9 10" id="KW-0472">Membrane</keyword>
<dbReference type="AlphaFoldDB" id="A0A1X7AH89"/>
<keyword evidence="8" id="KW-1133">Transmembrane helix</keyword>
<keyword evidence="14" id="KW-1185">Reference proteome</keyword>
<accession>A0A1X7AH89</accession>
<dbReference type="PANTHER" id="PTHR38831:SF1">
    <property type="entry name" value="TYPE II SECRETION SYSTEM PROTEIN K-RELATED"/>
    <property type="match status" value="1"/>
</dbReference>
<keyword evidence="5 10" id="KW-0997">Cell inner membrane</keyword>